<evidence type="ECO:0000256" key="6">
    <source>
        <dbReference type="SAM" id="MobiDB-lite"/>
    </source>
</evidence>
<dbReference type="Pfam" id="PF00076">
    <property type="entry name" value="RRM_1"/>
    <property type="match status" value="1"/>
</dbReference>
<comment type="subcellular location">
    <subcellularLocation>
        <location evidence="1">Nucleus</location>
        <location evidence="1">Nucleolus</location>
    </subcellularLocation>
</comment>
<feature type="compositionally biased region" description="Basic and acidic residues" evidence="6">
    <location>
        <begin position="48"/>
        <end position="57"/>
    </location>
</feature>
<dbReference type="PROSITE" id="PS50102">
    <property type="entry name" value="RRM"/>
    <property type="match status" value="1"/>
</dbReference>
<feature type="compositionally biased region" description="Low complexity" evidence="6">
    <location>
        <begin position="23"/>
        <end position="33"/>
    </location>
</feature>
<dbReference type="AlphaFoldDB" id="A0A0M0JH82"/>
<evidence type="ECO:0000313" key="8">
    <source>
        <dbReference type="EMBL" id="KOO25835.1"/>
    </source>
</evidence>
<name>A0A0M0JH82_9EUKA</name>
<evidence type="ECO:0000256" key="2">
    <source>
        <dbReference type="ARBA" id="ARBA00022884"/>
    </source>
</evidence>
<feature type="domain" description="RRM" evidence="7">
    <location>
        <begin position="85"/>
        <end position="163"/>
    </location>
</feature>
<dbReference type="SMART" id="SM00360">
    <property type="entry name" value="RRM"/>
    <property type="match status" value="1"/>
</dbReference>
<feature type="region of interest" description="Disordered" evidence="6">
    <location>
        <begin position="260"/>
        <end position="324"/>
    </location>
</feature>
<evidence type="ECO:0000256" key="5">
    <source>
        <dbReference type="SAM" id="Coils"/>
    </source>
</evidence>
<evidence type="ECO:0000313" key="9">
    <source>
        <dbReference type="Proteomes" id="UP000037460"/>
    </source>
</evidence>
<proteinExistence type="predicted"/>
<feature type="region of interest" description="Disordered" evidence="6">
    <location>
        <begin position="1"/>
        <end position="33"/>
    </location>
</feature>
<protein>
    <submittedName>
        <fullName evidence="8">Mki67 fha domain-interacting nucleolar phospho</fullName>
    </submittedName>
</protein>
<dbReference type="OrthoDB" id="21467at2759"/>
<comment type="caution">
    <text evidence="8">The sequence shown here is derived from an EMBL/GenBank/DDBJ whole genome shotgun (WGS) entry which is preliminary data.</text>
</comment>
<feature type="compositionally biased region" description="Low complexity" evidence="6">
    <location>
        <begin position="294"/>
        <end position="313"/>
    </location>
</feature>
<keyword evidence="9" id="KW-1185">Reference proteome</keyword>
<dbReference type="Proteomes" id="UP000037460">
    <property type="component" value="Unassembled WGS sequence"/>
</dbReference>
<dbReference type="CDD" id="cd12307">
    <property type="entry name" value="RRM_NIFK_like"/>
    <property type="match status" value="1"/>
</dbReference>
<keyword evidence="3" id="KW-0539">Nucleus</keyword>
<dbReference type="PANTHER" id="PTHR46754">
    <property type="entry name" value="MKI67 FHA DOMAIN-INTERACTING NUCLEOLAR PHOSPHOPROTEIN"/>
    <property type="match status" value="1"/>
</dbReference>
<feature type="coiled-coil region" evidence="5">
    <location>
        <begin position="186"/>
        <end position="213"/>
    </location>
</feature>
<dbReference type="InterPro" id="IPR012677">
    <property type="entry name" value="Nucleotide-bd_a/b_plait_sf"/>
</dbReference>
<dbReference type="InterPro" id="IPR035979">
    <property type="entry name" value="RBD_domain_sf"/>
</dbReference>
<gene>
    <name evidence="8" type="ORF">Ctob_005161</name>
</gene>
<evidence type="ECO:0000256" key="4">
    <source>
        <dbReference type="PROSITE-ProRule" id="PRU00176"/>
    </source>
</evidence>
<feature type="compositionally biased region" description="Basic residues" evidence="6">
    <location>
        <begin position="1"/>
        <end position="12"/>
    </location>
</feature>
<reference evidence="9" key="1">
    <citation type="journal article" date="2015" name="PLoS Genet.">
        <title>Genome Sequence and Transcriptome Analyses of Chrysochromulina tobin: Metabolic Tools for Enhanced Algal Fitness in the Prominent Order Prymnesiales (Haptophyceae).</title>
        <authorList>
            <person name="Hovde B.T."/>
            <person name="Deodato C.R."/>
            <person name="Hunsperger H.M."/>
            <person name="Ryken S.A."/>
            <person name="Yost W."/>
            <person name="Jha R.K."/>
            <person name="Patterson J."/>
            <person name="Monnat R.J. Jr."/>
            <person name="Barlow S.B."/>
            <person name="Starkenburg S.R."/>
            <person name="Cattolico R.A."/>
        </authorList>
    </citation>
    <scope>NUCLEOTIDE SEQUENCE</scope>
    <source>
        <strain evidence="9">CCMP291</strain>
    </source>
</reference>
<accession>A0A0M0JH82</accession>
<dbReference type="Gene3D" id="3.30.70.330">
    <property type="match status" value="1"/>
</dbReference>
<dbReference type="EMBL" id="JWZX01002923">
    <property type="protein sequence ID" value="KOO25835.1"/>
    <property type="molecule type" value="Genomic_DNA"/>
</dbReference>
<dbReference type="InterPro" id="IPR000504">
    <property type="entry name" value="RRM_dom"/>
</dbReference>
<dbReference type="SUPFAM" id="SSF54928">
    <property type="entry name" value="RNA-binding domain, RBD"/>
    <property type="match status" value="1"/>
</dbReference>
<keyword evidence="5" id="KW-0175">Coiled coil</keyword>
<evidence type="ECO:0000256" key="1">
    <source>
        <dbReference type="ARBA" id="ARBA00004604"/>
    </source>
</evidence>
<dbReference type="GO" id="GO:0005730">
    <property type="term" value="C:nucleolus"/>
    <property type="evidence" value="ECO:0007669"/>
    <property type="project" value="UniProtKB-SubCell"/>
</dbReference>
<feature type="region of interest" description="Disordered" evidence="6">
    <location>
        <begin position="44"/>
        <end position="63"/>
    </location>
</feature>
<keyword evidence="2 4" id="KW-0694">RNA-binding</keyword>
<dbReference type="GO" id="GO:0003723">
    <property type="term" value="F:RNA binding"/>
    <property type="evidence" value="ECO:0007669"/>
    <property type="project" value="UniProtKB-UniRule"/>
</dbReference>
<evidence type="ECO:0000259" key="7">
    <source>
        <dbReference type="PROSITE" id="PS50102"/>
    </source>
</evidence>
<organism evidence="8 9">
    <name type="scientific">Chrysochromulina tobinii</name>
    <dbReference type="NCBI Taxonomy" id="1460289"/>
    <lineage>
        <taxon>Eukaryota</taxon>
        <taxon>Haptista</taxon>
        <taxon>Haptophyta</taxon>
        <taxon>Prymnesiophyceae</taxon>
        <taxon>Prymnesiales</taxon>
        <taxon>Chrysochromulinaceae</taxon>
        <taxon>Chrysochromulina</taxon>
    </lineage>
</organism>
<evidence type="ECO:0000256" key="3">
    <source>
        <dbReference type="ARBA" id="ARBA00023242"/>
    </source>
</evidence>
<sequence length="324" mass="34443">MPGGKGGRKKQVGRQFSAKRLNAAAASTSSAERSAKRIAAAVAAEVKTSSEEPRAMEVDAATTSAMKRDIASRAGGPRQTPAGAAVLYLGHIPHGFYEEQMKGFFSQFGIVTRLRLARNKKTGRSKHYAFIEFKHAEVAEVVAKAMNGYLLFSKILVAKVIAPEAVHSETFKDANRKWRAVDRVLIVRKEHNRARTEEEAARREAKLLRAESAKRRKLAAAGIEYEFGGYAQAAAEGGKRKRGVITTAAVPKPTTVAVLDASRDEASKPDAATAVPRAEDAASSQPARKKHKTAGSAAKAVAAEAATAAETKTPLAQSAAGVQA</sequence>